<dbReference type="SMART" id="SM00342">
    <property type="entry name" value="HTH_ARAC"/>
    <property type="match status" value="1"/>
</dbReference>
<reference evidence="5 6" key="1">
    <citation type="submission" date="2018-08" db="EMBL/GenBank/DDBJ databases">
        <title>Chitinophaga sp. K20C18050901, a novel bacterium isolated from forest soil.</title>
        <authorList>
            <person name="Wang C."/>
        </authorList>
    </citation>
    <scope>NUCLEOTIDE SEQUENCE [LARGE SCALE GENOMIC DNA]</scope>
    <source>
        <strain evidence="5 6">K20C18050901</strain>
    </source>
</reference>
<dbReference type="Gene3D" id="1.10.10.60">
    <property type="entry name" value="Homeodomain-like"/>
    <property type="match status" value="1"/>
</dbReference>
<proteinExistence type="predicted"/>
<dbReference type="PANTHER" id="PTHR43280:SF2">
    <property type="entry name" value="HTH-TYPE TRANSCRIPTIONAL REGULATOR EXSA"/>
    <property type="match status" value="1"/>
</dbReference>
<gene>
    <name evidence="5" type="ORF">DXN04_17405</name>
</gene>
<protein>
    <submittedName>
        <fullName evidence="5">AraC family transcriptional regulator</fullName>
    </submittedName>
</protein>
<evidence type="ECO:0000256" key="2">
    <source>
        <dbReference type="ARBA" id="ARBA00023125"/>
    </source>
</evidence>
<dbReference type="EMBL" id="QTJV01000006">
    <property type="protein sequence ID" value="RFM33738.1"/>
    <property type="molecule type" value="Genomic_DNA"/>
</dbReference>
<name>A0A3E1P156_9BACT</name>
<organism evidence="5 6">
    <name type="scientific">Chitinophaga silvisoli</name>
    <dbReference type="NCBI Taxonomy" id="2291814"/>
    <lineage>
        <taxon>Bacteria</taxon>
        <taxon>Pseudomonadati</taxon>
        <taxon>Bacteroidota</taxon>
        <taxon>Chitinophagia</taxon>
        <taxon>Chitinophagales</taxon>
        <taxon>Chitinophagaceae</taxon>
        <taxon>Chitinophaga</taxon>
    </lineage>
</organism>
<sequence length="187" mass="21279">MHLFIKNMVCNRCIMVVSQELEKLQLPFNSISLGEVSMMETPAPEQLKELGDNLKQLGFELLDDKKNALVEKIKTTIINLIHGKDNDTLNTKLSVFLQDSIGVDYHYLSTAFSAAEGLTIEKYVILQRIERVKELLQYDEMNLSEIADSLGYSSVQHLSQQFKKVTGLTPSAYRQLKENSRKPLDQV</sequence>
<accession>A0A3E1P156</accession>
<keyword evidence="1" id="KW-0805">Transcription regulation</keyword>
<keyword evidence="2" id="KW-0238">DNA-binding</keyword>
<dbReference type="PROSITE" id="PS01124">
    <property type="entry name" value="HTH_ARAC_FAMILY_2"/>
    <property type="match status" value="1"/>
</dbReference>
<evidence type="ECO:0000313" key="5">
    <source>
        <dbReference type="EMBL" id="RFM33738.1"/>
    </source>
</evidence>
<dbReference type="PROSITE" id="PS00041">
    <property type="entry name" value="HTH_ARAC_FAMILY_1"/>
    <property type="match status" value="1"/>
</dbReference>
<dbReference type="GO" id="GO:0043565">
    <property type="term" value="F:sequence-specific DNA binding"/>
    <property type="evidence" value="ECO:0007669"/>
    <property type="project" value="InterPro"/>
</dbReference>
<dbReference type="AlphaFoldDB" id="A0A3E1P156"/>
<evidence type="ECO:0000313" key="6">
    <source>
        <dbReference type="Proteomes" id="UP000261174"/>
    </source>
</evidence>
<dbReference type="GO" id="GO:0003700">
    <property type="term" value="F:DNA-binding transcription factor activity"/>
    <property type="evidence" value="ECO:0007669"/>
    <property type="project" value="InterPro"/>
</dbReference>
<dbReference type="PANTHER" id="PTHR43280">
    <property type="entry name" value="ARAC-FAMILY TRANSCRIPTIONAL REGULATOR"/>
    <property type="match status" value="1"/>
</dbReference>
<dbReference type="OrthoDB" id="952277at2"/>
<dbReference type="InterPro" id="IPR018060">
    <property type="entry name" value="HTH_AraC"/>
</dbReference>
<feature type="domain" description="HTH araC/xylS-type" evidence="4">
    <location>
        <begin position="97"/>
        <end position="176"/>
    </location>
</feature>
<evidence type="ECO:0000256" key="1">
    <source>
        <dbReference type="ARBA" id="ARBA00023015"/>
    </source>
</evidence>
<evidence type="ECO:0000256" key="3">
    <source>
        <dbReference type="ARBA" id="ARBA00023163"/>
    </source>
</evidence>
<evidence type="ECO:0000259" key="4">
    <source>
        <dbReference type="PROSITE" id="PS01124"/>
    </source>
</evidence>
<dbReference type="SUPFAM" id="SSF46689">
    <property type="entry name" value="Homeodomain-like"/>
    <property type="match status" value="1"/>
</dbReference>
<dbReference type="InterPro" id="IPR018062">
    <property type="entry name" value="HTH_AraC-typ_CS"/>
</dbReference>
<dbReference type="RefSeq" id="WP_116854660.1">
    <property type="nucleotide sequence ID" value="NZ_QTJV01000006.1"/>
</dbReference>
<dbReference type="PRINTS" id="PR00032">
    <property type="entry name" value="HTHARAC"/>
</dbReference>
<dbReference type="Pfam" id="PF12833">
    <property type="entry name" value="HTH_18"/>
    <property type="match status" value="1"/>
</dbReference>
<keyword evidence="3" id="KW-0804">Transcription</keyword>
<dbReference type="Proteomes" id="UP000261174">
    <property type="component" value="Unassembled WGS sequence"/>
</dbReference>
<dbReference type="InterPro" id="IPR009057">
    <property type="entry name" value="Homeodomain-like_sf"/>
</dbReference>
<dbReference type="InterPro" id="IPR020449">
    <property type="entry name" value="Tscrpt_reg_AraC-type_HTH"/>
</dbReference>
<keyword evidence="6" id="KW-1185">Reference proteome</keyword>
<comment type="caution">
    <text evidence="5">The sequence shown here is derived from an EMBL/GenBank/DDBJ whole genome shotgun (WGS) entry which is preliminary data.</text>
</comment>